<name>A0A931MZ30_9HYPH</name>
<keyword evidence="2" id="KW-1185">Reference proteome</keyword>
<organism evidence="1 2">
    <name type="scientific">Methylobrevis albus</name>
    <dbReference type="NCBI Taxonomy" id="2793297"/>
    <lineage>
        <taxon>Bacteria</taxon>
        <taxon>Pseudomonadati</taxon>
        <taxon>Pseudomonadota</taxon>
        <taxon>Alphaproteobacteria</taxon>
        <taxon>Hyphomicrobiales</taxon>
        <taxon>Pleomorphomonadaceae</taxon>
        <taxon>Methylobrevis</taxon>
    </lineage>
</organism>
<dbReference type="AlphaFoldDB" id="A0A931MZ30"/>
<accession>A0A931MZ30</accession>
<evidence type="ECO:0000313" key="2">
    <source>
        <dbReference type="Proteomes" id="UP000631694"/>
    </source>
</evidence>
<proteinExistence type="predicted"/>
<comment type="caution">
    <text evidence="1">The sequence shown here is derived from an EMBL/GenBank/DDBJ whole genome shotgun (WGS) entry which is preliminary data.</text>
</comment>
<protein>
    <submittedName>
        <fullName evidence="1">Uncharacterized protein</fullName>
    </submittedName>
</protein>
<dbReference type="Proteomes" id="UP000631694">
    <property type="component" value="Unassembled WGS sequence"/>
</dbReference>
<evidence type="ECO:0000313" key="1">
    <source>
        <dbReference type="EMBL" id="MBH0237579.1"/>
    </source>
</evidence>
<reference evidence="1" key="1">
    <citation type="submission" date="2020-12" db="EMBL/GenBank/DDBJ databases">
        <title>Methylobrevis albus sp. nov., isolated from fresh water lack sediment.</title>
        <authorList>
            <person name="Zou Q."/>
        </authorList>
    </citation>
    <scope>NUCLEOTIDE SEQUENCE</scope>
    <source>
        <strain evidence="1">L22</strain>
    </source>
</reference>
<gene>
    <name evidence="1" type="ORF">I5731_07100</name>
</gene>
<dbReference type="RefSeq" id="WP_197310675.1">
    <property type="nucleotide sequence ID" value="NZ_JADZLT010000048.1"/>
</dbReference>
<dbReference type="EMBL" id="JADZLT010000048">
    <property type="protein sequence ID" value="MBH0237579.1"/>
    <property type="molecule type" value="Genomic_DNA"/>
</dbReference>
<sequence>MSVRINEDLLAALEDLYRVFADRRPNGQVDASPLKDAERIAQLTASPLRDVPASVIEYYVDGALWTIGDARDFLHFLPRALEVAVREPGLGDPLLVATKLTMVPAADWADPKRSTVITFYQRATHAAAITNPAKSIAVIDWLHGCGVLGLPAAPLLAEWLRTPYLNATLQMATAITQQVPMHIARGDWNDVDPAFAAAVADWIGGTAVQERMLADLDRLDAGGRDLVETAFMYL</sequence>